<dbReference type="Proteomes" id="UP001529421">
    <property type="component" value="Unassembled WGS sequence"/>
</dbReference>
<keyword evidence="3" id="KW-1185">Reference proteome</keyword>
<feature type="domain" description="SLH" evidence="1">
    <location>
        <begin position="89"/>
        <end position="154"/>
    </location>
</feature>
<dbReference type="EMBL" id="JAUDDZ010000010">
    <property type="protein sequence ID" value="MDM8275335.1"/>
    <property type="molecule type" value="Genomic_DNA"/>
</dbReference>
<protein>
    <submittedName>
        <fullName evidence="2">S-layer homology domain-containing protein</fullName>
    </submittedName>
</protein>
<name>A0ABT7VA19_9ACTN</name>
<evidence type="ECO:0000313" key="2">
    <source>
        <dbReference type="EMBL" id="MDM8275335.1"/>
    </source>
</evidence>
<feature type="domain" description="SLH" evidence="1">
    <location>
        <begin position="156"/>
        <end position="217"/>
    </location>
</feature>
<gene>
    <name evidence="2" type="ORF">QUW28_07500</name>
</gene>
<reference evidence="2 3" key="2">
    <citation type="submission" date="2023-06" db="EMBL/GenBank/DDBJ databases">
        <authorList>
            <person name="Zeman M."/>
            <person name="Kubasova T."/>
            <person name="Jahodarova E."/>
            <person name="Nykrynova M."/>
            <person name="Rychlik I."/>
        </authorList>
    </citation>
    <scope>NUCLEOTIDE SEQUENCE [LARGE SCALE GENOMIC DNA]</scope>
    <source>
        <strain evidence="2 3">154_Feed</strain>
    </source>
</reference>
<dbReference type="RefSeq" id="WP_289545328.1">
    <property type="nucleotide sequence ID" value="NZ_JAUDDZ010000010.1"/>
</dbReference>
<dbReference type="InterPro" id="IPR001119">
    <property type="entry name" value="SLH_dom"/>
</dbReference>
<evidence type="ECO:0000259" key="1">
    <source>
        <dbReference type="PROSITE" id="PS51272"/>
    </source>
</evidence>
<dbReference type="Pfam" id="PF00395">
    <property type="entry name" value="SLH"/>
    <property type="match status" value="2"/>
</dbReference>
<dbReference type="PROSITE" id="PS51272">
    <property type="entry name" value="SLH"/>
    <property type="match status" value="2"/>
</dbReference>
<comment type="caution">
    <text evidence="2">The sequence shown here is derived from an EMBL/GenBank/DDBJ whole genome shotgun (WGS) entry which is preliminary data.</text>
</comment>
<proteinExistence type="predicted"/>
<dbReference type="InterPro" id="IPR036852">
    <property type="entry name" value="Peptidase_S8/S53_dom_sf"/>
</dbReference>
<dbReference type="SUPFAM" id="SSF52743">
    <property type="entry name" value="Subtilisin-like"/>
    <property type="match status" value="1"/>
</dbReference>
<evidence type="ECO:0000313" key="3">
    <source>
        <dbReference type="Proteomes" id="UP001529421"/>
    </source>
</evidence>
<accession>A0ABT7VA19</accession>
<reference evidence="3" key="1">
    <citation type="submission" date="2023-06" db="EMBL/GenBank/DDBJ databases">
        <title>Identification and characterization of horizontal gene transfer across gut microbiota members of farm animals based on homology search.</title>
        <authorList>
            <person name="Zeman M."/>
            <person name="Kubasova T."/>
            <person name="Jahodarova E."/>
            <person name="Nykrynova M."/>
            <person name="Rychlik I."/>
        </authorList>
    </citation>
    <scope>NUCLEOTIDE SEQUENCE [LARGE SCALE GENOMIC DNA]</scope>
    <source>
        <strain evidence="3">154_Feed</strain>
    </source>
</reference>
<sequence length="218" mass="22871">MTSATATTIRRRVPHYLVNQAGKLGILSVFAAGNAGSDTATAGTGATTGLESCIHLTAFDHGTDATSATGALYTLPRAAAEQLANIACPTERYTDLDEFAWYHEPVDWAVSEEVMLGTDVDAGIFDPTDTLTRAQMAVVLWRMAGTASADGDLSHFVDGASVSDWAADGVSWAVGEGYLRGIGGTSELRPQGCLERAQAATVLMRADRAGFPFPEPAE</sequence>
<organism evidence="2 3">
    <name type="scientific">Enorma phocaeensis</name>
    <dbReference type="NCBI Taxonomy" id="1871019"/>
    <lineage>
        <taxon>Bacteria</taxon>
        <taxon>Bacillati</taxon>
        <taxon>Actinomycetota</taxon>
        <taxon>Coriobacteriia</taxon>
        <taxon>Coriobacteriales</taxon>
        <taxon>Coriobacteriaceae</taxon>
        <taxon>Enorma</taxon>
    </lineage>
</organism>